<dbReference type="Pfam" id="PF12719">
    <property type="entry name" value="Cnd3"/>
    <property type="match status" value="1"/>
</dbReference>
<comment type="subcellular location">
    <subcellularLocation>
        <location evidence="1">Chromosome</location>
    </subcellularLocation>
</comment>
<keyword evidence="3" id="KW-0158">Chromosome</keyword>
<evidence type="ECO:0000256" key="6">
    <source>
        <dbReference type="ARBA" id="ARBA00023067"/>
    </source>
</evidence>
<dbReference type="InterPro" id="IPR016024">
    <property type="entry name" value="ARM-type_fold"/>
</dbReference>
<evidence type="ECO:0000256" key="2">
    <source>
        <dbReference type="ARBA" id="ARBA00006533"/>
    </source>
</evidence>
<evidence type="ECO:0000313" key="10">
    <source>
        <dbReference type="EMBL" id="KAJ7366348.1"/>
    </source>
</evidence>
<keyword evidence="7" id="KW-0131">Cell cycle</keyword>
<evidence type="ECO:0000256" key="8">
    <source>
        <dbReference type="SAM" id="MobiDB-lite"/>
    </source>
</evidence>
<keyword evidence="4" id="KW-0132">Cell division</keyword>
<dbReference type="PANTHER" id="PTHR14418:SF5">
    <property type="entry name" value="CONDENSIN COMPLEX SUBUNIT 3"/>
    <property type="match status" value="1"/>
</dbReference>
<evidence type="ECO:0000256" key="3">
    <source>
        <dbReference type="ARBA" id="ARBA00022454"/>
    </source>
</evidence>
<evidence type="ECO:0000259" key="9">
    <source>
        <dbReference type="Pfam" id="PF12719"/>
    </source>
</evidence>
<dbReference type="GO" id="GO:0051301">
    <property type="term" value="P:cell division"/>
    <property type="evidence" value="ECO:0007669"/>
    <property type="project" value="UniProtKB-KW"/>
</dbReference>
<evidence type="ECO:0000256" key="5">
    <source>
        <dbReference type="ARBA" id="ARBA00022776"/>
    </source>
</evidence>
<protein>
    <submittedName>
        <fullName evidence="10">Nuclear condensing complex subunit</fullName>
    </submittedName>
</protein>
<evidence type="ECO:0000256" key="7">
    <source>
        <dbReference type="ARBA" id="ARBA00023306"/>
    </source>
</evidence>
<dbReference type="EMBL" id="JARIHO010000002">
    <property type="protein sequence ID" value="KAJ7366348.1"/>
    <property type="molecule type" value="Genomic_DNA"/>
</dbReference>
<feature type="domain" description="Nuclear condensin complex subunit 3 C-terminal" evidence="9">
    <location>
        <begin position="568"/>
        <end position="840"/>
    </location>
</feature>
<sequence length="950" mass="104926">MADLQGSVAAIFSQAQTSVANHRKNCVALYKLHIKTAHKEFIAVFLDMLSRVVVVKKGPPTVDRIVKFVAQYVRFANEKAQEENAGGTDEDTLASLLVSAILEWVLQGFIAKNKIVRYQTVHLVAEMIPFLGEVDEETYLALRETLIDRSTRDKESTIRAQAVSALARLVASEDPSELQEGEKSIVDVLLDVMALDPAADVRRAALLHVPLTAATLPALLARARDADPATRRAVYASVFMPQPNAQPDNAAAHPQLHPRTLTIAQREALVRAGLGDREAAVKAAAGRMVGGWFELILAEAGEEEVEEGDNARALLAFLELFDVVGPGEAVATDALLALLGTRKDLWEGLEFGDDYFQTLTPESAVLARAFLEWSLASEREDGADRLPVVTAFAFHVQEAYNALLEALEALEDATRATRDRGEEAADDEGAEDELEEELAKREAILGELLRMAVKLDYGDEIGRRKVYSVIRDMLAHPHLPPGLLERCLDVLKEIMPTERELIRVVVEVVVDLREGEGEGEPEDEAGDTTQSTIRSLKRTKSKESMRQRKERHEMSPEEAASADLMEMRCLALVVSMLERVHGNFEDNSMLEGVLADLIIPAVRRKELGIREKGLVGLGLCCLIAKSIAVKSLQLFLGQIQNAPEQLKFKLLQIVFDLMVMYDQQLWGRAEDGQAILTFLASTLEAEESPMVQAVLCVGLAKLLLAGLADDPNVLKSLLLAYVSPYTTGNAELRQCLSYFFSVYFYATAANQGRLRSIFMPAFDEMMRMHDELAEDQTMVSPQQFGLFVVDWTDARKAADTSASRHVHAELAVDILVALYDSDRRSEDQEVLCTLFSHLHIEGPLAPPLLVKLSVLLQHIQAQCPFDDPTLDKAVGRFKTRVMAEFEADLKEVEWAEYGTPEMRELYNYIGIDMPDWATEGSPVPSKGRKGKALAKGSRGKSASVPTEENG</sequence>
<feature type="region of interest" description="Disordered" evidence="8">
    <location>
        <begin position="515"/>
        <end position="558"/>
    </location>
</feature>
<feature type="compositionally biased region" description="Acidic residues" evidence="8">
    <location>
        <begin position="517"/>
        <end position="526"/>
    </location>
</feature>
<comment type="caution">
    <text evidence="10">The sequence shown here is derived from an EMBL/GenBank/DDBJ whole genome shotgun (WGS) entry which is preliminary data.</text>
</comment>
<evidence type="ECO:0000256" key="1">
    <source>
        <dbReference type="ARBA" id="ARBA00004286"/>
    </source>
</evidence>
<feature type="compositionally biased region" description="Acidic residues" evidence="8">
    <location>
        <begin position="424"/>
        <end position="434"/>
    </location>
</feature>
<dbReference type="Proteomes" id="UP001218218">
    <property type="component" value="Unassembled WGS sequence"/>
</dbReference>
<dbReference type="InterPro" id="IPR025977">
    <property type="entry name" value="Cnd3_C"/>
</dbReference>
<dbReference type="SUPFAM" id="SSF48371">
    <property type="entry name" value="ARM repeat"/>
    <property type="match status" value="1"/>
</dbReference>
<dbReference type="InterPro" id="IPR027165">
    <property type="entry name" value="CND3"/>
</dbReference>
<evidence type="ECO:0000256" key="4">
    <source>
        <dbReference type="ARBA" id="ARBA00022618"/>
    </source>
</evidence>
<keyword evidence="5" id="KW-0498">Mitosis</keyword>
<comment type="similarity">
    <text evidence="2">Belongs to the CND3 (condensin subunit 3) family.</text>
</comment>
<dbReference type="PANTHER" id="PTHR14418">
    <property type="entry name" value="CONDENSIN COMPLEX SUBUNIT 3-RELATED"/>
    <property type="match status" value="1"/>
</dbReference>
<accession>A0AAD7F4C9</accession>
<keyword evidence="6" id="KW-0226">DNA condensation</keyword>
<dbReference type="InterPro" id="IPR011989">
    <property type="entry name" value="ARM-like"/>
</dbReference>
<feature type="region of interest" description="Disordered" evidence="8">
    <location>
        <begin position="415"/>
        <end position="434"/>
    </location>
</feature>
<dbReference type="AlphaFoldDB" id="A0AAD7F4C9"/>
<feature type="compositionally biased region" description="Basic and acidic residues" evidence="8">
    <location>
        <begin position="541"/>
        <end position="555"/>
    </location>
</feature>
<name>A0AAD7F4C9_9AGAR</name>
<evidence type="ECO:0000313" key="11">
    <source>
        <dbReference type="Proteomes" id="UP001218218"/>
    </source>
</evidence>
<dbReference type="GO" id="GO:0000796">
    <property type="term" value="C:condensin complex"/>
    <property type="evidence" value="ECO:0007669"/>
    <property type="project" value="InterPro"/>
</dbReference>
<reference evidence="10" key="1">
    <citation type="submission" date="2023-03" db="EMBL/GenBank/DDBJ databases">
        <title>Massive genome expansion in bonnet fungi (Mycena s.s.) driven by repeated elements and novel gene families across ecological guilds.</title>
        <authorList>
            <consortium name="Lawrence Berkeley National Laboratory"/>
            <person name="Harder C.B."/>
            <person name="Miyauchi S."/>
            <person name="Viragh M."/>
            <person name="Kuo A."/>
            <person name="Thoen E."/>
            <person name="Andreopoulos B."/>
            <person name="Lu D."/>
            <person name="Skrede I."/>
            <person name="Drula E."/>
            <person name="Henrissat B."/>
            <person name="Morin E."/>
            <person name="Kohler A."/>
            <person name="Barry K."/>
            <person name="LaButti K."/>
            <person name="Morin E."/>
            <person name="Salamov A."/>
            <person name="Lipzen A."/>
            <person name="Mereny Z."/>
            <person name="Hegedus B."/>
            <person name="Baldrian P."/>
            <person name="Stursova M."/>
            <person name="Weitz H."/>
            <person name="Taylor A."/>
            <person name="Grigoriev I.V."/>
            <person name="Nagy L.G."/>
            <person name="Martin F."/>
            <person name="Kauserud H."/>
        </authorList>
    </citation>
    <scope>NUCLEOTIDE SEQUENCE</scope>
    <source>
        <strain evidence="10">CBHHK002</strain>
    </source>
</reference>
<gene>
    <name evidence="10" type="ORF">DFH08DRAFT_909694</name>
</gene>
<organism evidence="10 11">
    <name type="scientific">Mycena albidolilacea</name>
    <dbReference type="NCBI Taxonomy" id="1033008"/>
    <lineage>
        <taxon>Eukaryota</taxon>
        <taxon>Fungi</taxon>
        <taxon>Dikarya</taxon>
        <taxon>Basidiomycota</taxon>
        <taxon>Agaricomycotina</taxon>
        <taxon>Agaricomycetes</taxon>
        <taxon>Agaricomycetidae</taxon>
        <taxon>Agaricales</taxon>
        <taxon>Marasmiineae</taxon>
        <taxon>Mycenaceae</taxon>
        <taxon>Mycena</taxon>
    </lineage>
</organism>
<dbReference type="GO" id="GO:0007076">
    <property type="term" value="P:mitotic chromosome condensation"/>
    <property type="evidence" value="ECO:0007669"/>
    <property type="project" value="InterPro"/>
</dbReference>
<proteinExistence type="inferred from homology"/>
<feature type="region of interest" description="Disordered" evidence="8">
    <location>
        <begin position="919"/>
        <end position="950"/>
    </location>
</feature>
<dbReference type="Gene3D" id="1.25.10.10">
    <property type="entry name" value="Leucine-rich Repeat Variant"/>
    <property type="match status" value="1"/>
</dbReference>
<dbReference type="GO" id="GO:0000793">
    <property type="term" value="C:condensed chromosome"/>
    <property type="evidence" value="ECO:0007669"/>
    <property type="project" value="TreeGrafter"/>
</dbReference>
<keyword evidence="11" id="KW-1185">Reference proteome</keyword>